<gene>
    <name evidence="1" type="ORF">MYP_1503</name>
</gene>
<sequence length="54" mass="6232">MNKSLAKQVVIPFMVHYEQISESFHQLNFGIQKKYGKAGNKLLVKRNEIATLIK</sequence>
<name>A0A098LBK1_9BACT</name>
<reference evidence="1 2" key="1">
    <citation type="submission" date="2014-09" db="EMBL/GenBank/DDBJ databases">
        <title>Sporocytophaga myxococcoides PG-01 genome sequencing.</title>
        <authorList>
            <person name="Liu L."/>
            <person name="Gao P.J."/>
            <person name="Chen G.J."/>
            <person name="Wang L.S."/>
        </authorList>
    </citation>
    <scope>NUCLEOTIDE SEQUENCE [LARGE SCALE GENOMIC DNA]</scope>
    <source>
        <strain evidence="1 2">PG-01</strain>
    </source>
</reference>
<dbReference type="AlphaFoldDB" id="A0A098LBK1"/>
<comment type="caution">
    <text evidence="1">The sequence shown here is derived from an EMBL/GenBank/DDBJ whole genome shotgun (WGS) entry which is preliminary data.</text>
</comment>
<dbReference type="Proteomes" id="UP000030185">
    <property type="component" value="Unassembled WGS sequence"/>
</dbReference>
<accession>A0A098LBK1</accession>
<organism evidence="1 2">
    <name type="scientific">Sporocytophaga myxococcoides</name>
    <dbReference type="NCBI Taxonomy" id="153721"/>
    <lineage>
        <taxon>Bacteria</taxon>
        <taxon>Pseudomonadati</taxon>
        <taxon>Bacteroidota</taxon>
        <taxon>Cytophagia</taxon>
        <taxon>Cytophagales</taxon>
        <taxon>Cytophagaceae</taxon>
        <taxon>Sporocytophaga</taxon>
    </lineage>
</organism>
<evidence type="ECO:0000313" key="1">
    <source>
        <dbReference type="EMBL" id="GAL84275.1"/>
    </source>
</evidence>
<proteinExistence type="predicted"/>
<keyword evidence="2" id="KW-1185">Reference proteome</keyword>
<dbReference type="EMBL" id="BBLT01000002">
    <property type="protein sequence ID" value="GAL84275.1"/>
    <property type="molecule type" value="Genomic_DNA"/>
</dbReference>
<protein>
    <submittedName>
        <fullName evidence="1">Uncharacterized protein</fullName>
    </submittedName>
</protein>
<evidence type="ECO:0000313" key="2">
    <source>
        <dbReference type="Proteomes" id="UP000030185"/>
    </source>
</evidence>